<reference evidence="1 2" key="1">
    <citation type="submission" date="2019-02" db="EMBL/GenBank/DDBJ databases">
        <title>Genome sequencing of the rare red list fungi Antrodiella citrinella (Flaviporus citrinellus).</title>
        <authorList>
            <person name="Buettner E."/>
            <person name="Kellner H."/>
        </authorList>
    </citation>
    <scope>NUCLEOTIDE SEQUENCE [LARGE SCALE GENOMIC DNA]</scope>
    <source>
        <strain evidence="1 2">DSM 108506</strain>
    </source>
</reference>
<name>A0A4S4MMI7_9APHY</name>
<accession>A0A4S4MMI7</accession>
<comment type="caution">
    <text evidence="1">The sequence shown here is derived from an EMBL/GenBank/DDBJ whole genome shotgun (WGS) entry which is preliminary data.</text>
</comment>
<evidence type="ECO:0000313" key="2">
    <source>
        <dbReference type="Proteomes" id="UP000308730"/>
    </source>
</evidence>
<dbReference type="Proteomes" id="UP000308730">
    <property type="component" value="Unassembled WGS sequence"/>
</dbReference>
<proteinExistence type="predicted"/>
<protein>
    <submittedName>
        <fullName evidence="1">Uncharacterized protein</fullName>
    </submittedName>
</protein>
<dbReference type="EMBL" id="SGPM01000344">
    <property type="protein sequence ID" value="THH26477.1"/>
    <property type="molecule type" value="Genomic_DNA"/>
</dbReference>
<sequence>MFTWYPVLVPVYLAKYEGTINGETSSIIMVLEAYRKEGAHFLDISGMHTFFRAQELKAMKLLGKASIDENLRESLLPEPSQAIRSESVSRAGIDDELLSGGAKIQHRFREALNSLVTRKDAWTKYERFWKEQRQRTHLRPEDFDDPRILEYPGFESDNRHFSLGSFFREVVAAKITLALSKEDERFGRLMLPRVWITLSFRALTQPEGGYKIESDGVSQAHITFTLNVDRDRLAHLKMPIIINLLHADNLLGQIHATVVSSHTASSSRPPDTTEAEGPMKTLYVAIKWDEQDTPEEEARQSATMFMHYMMETVPWAAKWEEENSRI</sequence>
<organism evidence="1 2">
    <name type="scientific">Antrodiella citrinella</name>
    <dbReference type="NCBI Taxonomy" id="2447956"/>
    <lineage>
        <taxon>Eukaryota</taxon>
        <taxon>Fungi</taxon>
        <taxon>Dikarya</taxon>
        <taxon>Basidiomycota</taxon>
        <taxon>Agaricomycotina</taxon>
        <taxon>Agaricomycetes</taxon>
        <taxon>Polyporales</taxon>
        <taxon>Steccherinaceae</taxon>
        <taxon>Antrodiella</taxon>
    </lineage>
</organism>
<evidence type="ECO:0000313" key="1">
    <source>
        <dbReference type="EMBL" id="THH26477.1"/>
    </source>
</evidence>
<keyword evidence="2" id="KW-1185">Reference proteome</keyword>
<dbReference type="OrthoDB" id="2349883at2759"/>
<gene>
    <name evidence="1" type="ORF">EUX98_g7715</name>
</gene>
<dbReference type="AlphaFoldDB" id="A0A4S4MMI7"/>